<comment type="caution">
    <text evidence="3">The sequence shown here is derived from an EMBL/GenBank/DDBJ whole genome shotgun (WGS) entry which is preliminary data.</text>
</comment>
<feature type="chain" id="PRO_5042599278" description="DUF732 domain-containing protein" evidence="1">
    <location>
        <begin position="29"/>
        <end position="126"/>
    </location>
</feature>
<protein>
    <recommendedName>
        <fullName evidence="2">DUF732 domain-containing protein</fullName>
    </recommendedName>
</protein>
<evidence type="ECO:0000313" key="3">
    <source>
        <dbReference type="EMBL" id="ORW70167.1"/>
    </source>
</evidence>
<dbReference type="InterPro" id="IPR007969">
    <property type="entry name" value="DUF732"/>
</dbReference>
<organism evidence="3 4">
    <name type="scientific">Mycobacterium saskatchewanense</name>
    <dbReference type="NCBI Taxonomy" id="220927"/>
    <lineage>
        <taxon>Bacteria</taxon>
        <taxon>Bacillati</taxon>
        <taxon>Actinomycetota</taxon>
        <taxon>Actinomycetes</taxon>
        <taxon>Mycobacteriales</taxon>
        <taxon>Mycobacteriaceae</taxon>
        <taxon>Mycobacterium</taxon>
        <taxon>Mycobacterium simiae complex</taxon>
    </lineage>
</organism>
<keyword evidence="4" id="KW-1185">Reference proteome</keyword>
<sequence length="126" mass="13092">MSHSIVPRGKWSAAVCAVLVSAAATLFAAPAAADPMDDAFIGALAKEGIPISDRDSAIGMAHSICGSLDRGQTSSFLAMKVRKDANLSPKQAGFFMGVSVAAYCPQYKGTIDPSVIWLLPPLPVTQ</sequence>
<dbReference type="EMBL" id="LQPR01000041">
    <property type="protein sequence ID" value="ORW70167.1"/>
    <property type="molecule type" value="Genomic_DNA"/>
</dbReference>
<dbReference type="Proteomes" id="UP000193387">
    <property type="component" value="Unassembled WGS sequence"/>
</dbReference>
<feature type="signal peptide" evidence="1">
    <location>
        <begin position="1"/>
        <end position="28"/>
    </location>
</feature>
<proteinExistence type="predicted"/>
<evidence type="ECO:0000256" key="1">
    <source>
        <dbReference type="SAM" id="SignalP"/>
    </source>
</evidence>
<name>A0AAJ3TU75_9MYCO</name>
<feature type="domain" description="DUF732" evidence="2">
    <location>
        <begin position="37"/>
        <end position="106"/>
    </location>
</feature>
<dbReference type="AlphaFoldDB" id="A0AAJ3TU75"/>
<reference evidence="3 4" key="1">
    <citation type="submission" date="2016-01" db="EMBL/GenBank/DDBJ databases">
        <title>The new phylogeny of the genus Mycobacterium.</title>
        <authorList>
            <person name="Tarcisio F."/>
            <person name="Conor M."/>
            <person name="Antonella G."/>
            <person name="Elisabetta G."/>
            <person name="Giulia F.S."/>
            <person name="Sara T."/>
            <person name="Anna F."/>
            <person name="Clotilde B."/>
            <person name="Roberto B."/>
            <person name="Veronica D.S."/>
            <person name="Fabio R."/>
            <person name="Monica P."/>
            <person name="Olivier J."/>
            <person name="Enrico T."/>
            <person name="Nicola S."/>
        </authorList>
    </citation>
    <scope>NUCLEOTIDE SEQUENCE [LARGE SCALE GENOMIC DNA]</scope>
    <source>
        <strain evidence="3 4">DSM 44616</strain>
    </source>
</reference>
<evidence type="ECO:0000313" key="4">
    <source>
        <dbReference type="Proteomes" id="UP000193387"/>
    </source>
</evidence>
<gene>
    <name evidence="3" type="ORF">AWC23_18510</name>
</gene>
<evidence type="ECO:0000259" key="2">
    <source>
        <dbReference type="Pfam" id="PF05305"/>
    </source>
</evidence>
<dbReference type="RefSeq" id="WP_085256833.1">
    <property type="nucleotide sequence ID" value="NZ_AP022573.1"/>
</dbReference>
<accession>A0AAJ3TU75</accession>
<keyword evidence="1" id="KW-0732">Signal</keyword>
<dbReference type="Pfam" id="PF05305">
    <property type="entry name" value="DUF732"/>
    <property type="match status" value="1"/>
</dbReference>